<dbReference type="GeneID" id="63740439"/>
<organism evidence="2 3">
    <name type="scientific">Metarhizium album (strain ARSEF 1941)</name>
    <dbReference type="NCBI Taxonomy" id="1081103"/>
    <lineage>
        <taxon>Eukaryota</taxon>
        <taxon>Fungi</taxon>
        <taxon>Dikarya</taxon>
        <taxon>Ascomycota</taxon>
        <taxon>Pezizomycotina</taxon>
        <taxon>Sordariomycetes</taxon>
        <taxon>Hypocreomycetidae</taxon>
        <taxon>Hypocreales</taxon>
        <taxon>Clavicipitaceae</taxon>
        <taxon>Metarhizium</taxon>
    </lineage>
</organism>
<dbReference type="OrthoDB" id="2224262at2759"/>
<name>A0A0B2WJB6_METAS</name>
<dbReference type="EMBL" id="AZHE01000017">
    <property type="protein sequence ID" value="KHN96136.1"/>
    <property type="molecule type" value="Genomic_DNA"/>
</dbReference>
<dbReference type="GO" id="GO:0055085">
    <property type="term" value="P:transmembrane transport"/>
    <property type="evidence" value="ECO:0007669"/>
    <property type="project" value="InterPro"/>
</dbReference>
<comment type="caution">
    <text evidence="2">The sequence shown here is derived from an EMBL/GenBank/DDBJ whole genome shotgun (WGS) entry which is preliminary data.</text>
</comment>
<evidence type="ECO:0000313" key="2">
    <source>
        <dbReference type="EMBL" id="KHN96136.1"/>
    </source>
</evidence>
<sequence>MPKTRGLRNGSTGLLSRWHLSQAEDIEKEKSQRFTLGSGAAEEKHIAAVVGEPKEDSESPVNIAGYMTPTKPGRLDRCLDALVTASGSEPILPILAAGLLAWAFAGTRYGEQVYWAGLASNHLPCLSRPLSHYLHAGHTSQWEGAAPETVKLKDAVVPDEIGVPAPEKATVNLSSVNRLSNAMGIICAHEFAVIWGVVVAMALVVGASTMAWTNTGQLLCHIPPSSIVETFLMVILIAARNFAEAAW</sequence>
<gene>
    <name evidence="2" type="ORF">MAM_05984</name>
</gene>
<accession>A0A0B2WJB6</accession>
<dbReference type="AlphaFoldDB" id="A0A0B2WJB6"/>
<dbReference type="Pfam" id="PF04120">
    <property type="entry name" value="Iron_permease"/>
    <property type="match status" value="1"/>
</dbReference>
<reference evidence="2 3" key="1">
    <citation type="journal article" date="2014" name="Proc. Natl. Acad. Sci. U.S.A.">
        <title>Trajectory and genomic determinants of fungal-pathogen speciation and host adaptation.</title>
        <authorList>
            <person name="Hu X."/>
            <person name="Xiao G."/>
            <person name="Zheng P."/>
            <person name="Shang Y."/>
            <person name="Su Y."/>
            <person name="Zhang X."/>
            <person name="Liu X."/>
            <person name="Zhan S."/>
            <person name="St Leger R.J."/>
            <person name="Wang C."/>
        </authorList>
    </citation>
    <scope>NUCLEOTIDE SEQUENCE [LARGE SCALE GENOMIC DNA]</scope>
    <source>
        <strain evidence="2 3">ARSEF 1941</strain>
    </source>
</reference>
<protein>
    <submittedName>
        <fullName evidence="2">Low affinity iron permease, Fet4</fullName>
    </submittedName>
</protein>
<evidence type="ECO:0000256" key="1">
    <source>
        <dbReference type="SAM" id="Phobius"/>
    </source>
</evidence>
<keyword evidence="1" id="KW-1133">Transmembrane helix</keyword>
<proteinExistence type="predicted"/>
<dbReference type="Proteomes" id="UP000030816">
    <property type="component" value="Unassembled WGS sequence"/>
</dbReference>
<feature type="transmembrane region" description="Helical" evidence="1">
    <location>
        <begin position="224"/>
        <end position="243"/>
    </location>
</feature>
<dbReference type="HOGENOM" id="CLU_1124779_0_0_1"/>
<evidence type="ECO:0000313" key="3">
    <source>
        <dbReference type="Proteomes" id="UP000030816"/>
    </source>
</evidence>
<keyword evidence="1" id="KW-0812">Transmembrane</keyword>
<dbReference type="RefSeq" id="XP_040677202.1">
    <property type="nucleotide sequence ID" value="XM_040824782.1"/>
</dbReference>
<feature type="transmembrane region" description="Helical" evidence="1">
    <location>
        <begin position="191"/>
        <end position="212"/>
    </location>
</feature>
<dbReference type="InterPro" id="IPR007251">
    <property type="entry name" value="Iron_permease_Fet4"/>
</dbReference>
<keyword evidence="3" id="KW-1185">Reference proteome</keyword>
<dbReference type="STRING" id="1081103.A0A0B2WJB6"/>
<keyword evidence="1" id="KW-0472">Membrane</keyword>